<keyword evidence="16" id="KW-0511">Multifunctional enzyme</keyword>
<evidence type="ECO:0000256" key="8">
    <source>
        <dbReference type="ARBA" id="ARBA00022676"/>
    </source>
</evidence>
<comment type="subcellular location">
    <subcellularLocation>
        <location evidence="1">Secreted</location>
    </subcellularLocation>
</comment>
<dbReference type="Pfam" id="PF00912">
    <property type="entry name" value="Transgly"/>
    <property type="match status" value="1"/>
</dbReference>
<dbReference type="Gene3D" id="3.40.710.10">
    <property type="entry name" value="DD-peptidase/beta-lactamase superfamily"/>
    <property type="match status" value="1"/>
</dbReference>
<dbReference type="GO" id="GO:0071555">
    <property type="term" value="P:cell wall organization"/>
    <property type="evidence" value="ECO:0007669"/>
    <property type="project" value="UniProtKB-KW"/>
</dbReference>
<feature type="domain" description="Penicillin-binding protein transpeptidase" evidence="22">
    <location>
        <begin position="400"/>
        <end position="645"/>
    </location>
</feature>
<feature type="compositionally biased region" description="Basic and acidic residues" evidence="20">
    <location>
        <begin position="35"/>
        <end position="46"/>
    </location>
</feature>
<feature type="transmembrane region" description="Helical" evidence="21">
    <location>
        <begin position="88"/>
        <end position="108"/>
    </location>
</feature>
<dbReference type="AlphaFoldDB" id="A0A934UDZ0"/>
<dbReference type="Gene3D" id="6.20.370.110">
    <property type="match status" value="1"/>
</dbReference>
<keyword evidence="14 21" id="KW-1133">Transmembrane helix</keyword>
<dbReference type="InterPro" id="IPR001264">
    <property type="entry name" value="Glyco_trans_51"/>
</dbReference>
<evidence type="ECO:0000256" key="12">
    <source>
        <dbReference type="ARBA" id="ARBA00022960"/>
    </source>
</evidence>
<comment type="catalytic activity">
    <reaction evidence="18">
        <text>Preferential cleavage: (Ac)2-L-Lys-D-Ala-|-D-Ala. Also transpeptidation of peptidyl-alanyl moieties that are N-acyl substituents of D-alanine.</text>
        <dbReference type="EC" id="3.4.16.4"/>
    </reaction>
</comment>
<proteinExistence type="inferred from homology"/>
<keyword evidence="17" id="KW-0961">Cell wall biogenesis/degradation</keyword>
<evidence type="ECO:0000256" key="9">
    <source>
        <dbReference type="ARBA" id="ARBA00022679"/>
    </source>
</evidence>
<dbReference type="PANTHER" id="PTHR32282:SF32">
    <property type="entry name" value="PENICILLIN-BINDING PROTEIN 2A"/>
    <property type="match status" value="1"/>
</dbReference>
<dbReference type="GO" id="GO:0005576">
    <property type="term" value="C:extracellular region"/>
    <property type="evidence" value="ECO:0007669"/>
    <property type="project" value="UniProtKB-SubCell"/>
</dbReference>
<dbReference type="SUPFAM" id="SSF53955">
    <property type="entry name" value="Lysozyme-like"/>
    <property type="match status" value="1"/>
</dbReference>
<evidence type="ECO:0000259" key="23">
    <source>
        <dbReference type="Pfam" id="PF00912"/>
    </source>
</evidence>
<dbReference type="GO" id="GO:0009002">
    <property type="term" value="F:serine-type D-Ala-D-Ala carboxypeptidase activity"/>
    <property type="evidence" value="ECO:0007669"/>
    <property type="project" value="UniProtKB-EC"/>
</dbReference>
<dbReference type="NCBIfam" id="NF038276">
    <property type="entry name" value="strep_PBP2A"/>
    <property type="match status" value="1"/>
</dbReference>
<dbReference type="GO" id="GO:0008658">
    <property type="term" value="F:penicillin binding"/>
    <property type="evidence" value="ECO:0007669"/>
    <property type="project" value="InterPro"/>
</dbReference>
<keyword evidence="4" id="KW-1003">Cell membrane</keyword>
<evidence type="ECO:0000256" key="20">
    <source>
        <dbReference type="SAM" id="MobiDB-lite"/>
    </source>
</evidence>
<dbReference type="GO" id="GO:0009252">
    <property type="term" value="P:peptidoglycan biosynthetic process"/>
    <property type="evidence" value="ECO:0007669"/>
    <property type="project" value="UniProtKB-KW"/>
</dbReference>
<keyword evidence="15 21" id="KW-0472">Membrane</keyword>
<dbReference type="Gene3D" id="1.10.3810.10">
    <property type="entry name" value="Biosynthetic peptidoglycan transglycosylase-like"/>
    <property type="match status" value="1"/>
</dbReference>
<evidence type="ECO:0000256" key="19">
    <source>
        <dbReference type="ARBA" id="ARBA00049902"/>
    </source>
</evidence>
<dbReference type="Proteomes" id="UP000644875">
    <property type="component" value="Unassembled WGS sequence"/>
</dbReference>
<dbReference type="InterPro" id="IPR050396">
    <property type="entry name" value="Glycosyltr_51/Transpeptidase"/>
</dbReference>
<sequence>MTILDVLKKKFFPEDDNELTDKETIEASTTEEDETLTRTESFERRSSYQRSKPVSQKEVKPKGFFHRFQLSPNNPIRKFWRRYNLTKILVIVISTFVLLISGYLFYLAKTANVSNLESALRATTVIYDRDGEYAGALSGQKGSYVELDAISDDLENAVIATEDRSFYDNNGINFQRTLLAVLTLGRSGGGSTITQQLAKNAYLTQDQTIKRKAREFFLALELTKKYSKDNILTMYLNNSYFGNGVWGVEDASQKYFGVSASQLSLDEAATLAGMLKGPEIYNPYYSIENATNRRNTVLQAMVDAGKIEQSVADEYMAVNMESRLSDTYTGKVDDYRYPSYFDAVINEAIEEYGLTEKDIVNNGYKIYTALDQNYQIGMQETFNNDALFPVSYEDGTSVQGASVALDPKDGGVRGLVGRVNSSEETIFRSFNYATQAQRSPASTIKPLMVYSPAIASGWQPERELPNMVQDFDGYTPHNYGGFESESVPMYQALANSYNIPAVYTVKELGINKAFSYGEKFGLNLSKTKKELGVALGSGVSTNPLEMAQAYAAFANNGVMPKAHLITRIETASGKVLKEFKESSTKVLSQSETKKMTSMMLGTFSNGTGVNANVYGYTLAGKTGTTEADFNPDLATDQWVIGYTPDVVISQWIGFDKPDESHYLTDSSAGTASTIFSVQASYILPYTEGTSFSENSTYEENGISAVTNTEIEEQSQGIIDSLQESVQEAAKNIRSAVDESGIVERIQDTWQDIVDYFR</sequence>
<dbReference type="GO" id="GO:0030288">
    <property type="term" value="C:outer membrane-bounded periplasmic space"/>
    <property type="evidence" value="ECO:0007669"/>
    <property type="project" value="TreeGrafter"/>
</dbReference>
<comment type="similarity">
    <text evidence="3">In the N-terminal section; belongs to the glycosyltransferase 51 family.</text>
</comment>
<protein>
    <submittedName>
        <fullName evidence="24">PBP1A family penicillin-binding protein</fullName>
    </submittedName>
</protein>
<dbReference type="GO" id="GO:0008360">
    <property type="term" value="P:regulation of cell shape"/>
    <property type="evidence" value="ECO:0007669"/>
    <property type="project" value="UniProtKB-KW"/>
</dbReference>
<evidence type="ECO:0000256" key="10">
    <source>
        <dbReference type="ARBA" id="ARBA00022692"/>
    </source>
</evidence>
<dbReference type="GO" id="GO:0006508">
    <property type="term" value="P:proteolysis"/>
    <property type="evidence" value="ECO:0007669"/>
    <property type="project" value="UniProtKB-KW"/>
</dbReference>
<keyword evidence="12" id="KW-0133">Cell shape</keyword>
<accession>A0A934UDZ0</accession>
<dbReference type="InterPro" id="IPR012338">
    <property type="entry name" value="Beta-lactam/transpept-like"/>
</dbReference>
<keyword evidence="8" id="KW-0328">Glycosyltransferase</keyword>
<evidence type="ECO:0000256" key="1">
    <source>
        <dbReference type="ARBA" id="ARBA00004613"/>
    </source>
</evidence>
<evidence type="ECO:0000313" key="25">
    <source>
        <dbReference type="Proteomes" id="UP000644875"/>
    </source>
</evidence>
<comment type="similarity">
    <text evidence="2">In the C-terminal section; belongs to the transpeptidase family.</text>
</comment>
<evidence type="ECO:0000256" key="11">
    <source>
        <dbReference type="ARBA" id="ARBA00022801"/>
    </source>
</evidence>
<evidence type="ECO:0000256" key="2">
    <source>
        <dbReference type="ARBA" id="ARBA00007090"/>
    </source>
</evidence>
<dbReference type="FunFam" id="1.10.3810.10:FF:000001">
    <property type="entry name" value="Penicillin-binding protein 1A"/>
    <property type="match status" value="1"/>
</dbReference>
<evidence type="ECO:0000256" key="6">
    <source>
        <dbReference type="ARBA" id="ARBA00022645"/>
    </source>
</evidence>
<dbReference type="InterPro" id="IPR053473">
    <property type="entry name" value="Cell_Wall_Biosynth_Protein"/>
</dbReference>
<evidence type="ECO:0000259" key="22">
    <source>
        <dbReference type="Pfam" id="PF00905"/>
    </source>
</evidence>
<name>A0A934UDZ0_9STRE</name>
<evidence type="ECO:0000313" key="24">
    <source>
        <dbReference type="EMBL" id="MBJ8350178.1"/>
    </source>
</evidence>
<reference evidence="24 25" key="1">
    <citation type="journal article" date="2021" name="Int. J. Syst. Evol. Microbiol.">
        <title>Streptococcus vicugnae sp. nov., isolated from faeces of alpacas (Vicugna pacos) and cattle (Bos taurus), Streptococcus zalophi sp. nov., and Streptococcus pacificus sp. nov., isolated from respiratory tract of California sea lions (Zalophus californianus).</title>
        <authorList>
            <person name="Volokhov D.V."/>
            <person name="Zagorodnyaya T.A."/>
            <person name="Shen Z."/>
            <person name="Blom J."/>
            <person name="Furtak V.A."/>
            <person name="Eisenberg T."/>
            <person name="Fan P."/>
            <person name="Jeong K.C."/>
            <person name="Gao Y."/>
            <person name="Zhang S."/>
            <person name="Amselle M."/>
        </authorList>
    </citation>
    <scope>NUCLEOTIDE SEQUENCE [LARGE SCALE GENOMIC DNA]</scope>
    <source>
        <strain evidence="25">CSL7508-lung</strain>
    </source>
</reference>
<dbReference type="RefSeq" id="WP_199568094.1">
    <property type="nucleotide sequence ID" value="NZ_JAENBP010000007.1"/>
</dbReference>
<evidence type="ECO:0000256" key="4">
    <source>
        <dbReference type="ARBA" id="ARBA00022475"/>
    </source>
</evidence>
<evidence type="ECO:0000256" key="3">
    <source>
        <dbReference type="ARBA" id="ARBA00007739"/>
    </source>
</evidence>
<dbReference type="InterPro" id="IPR036950">
    <property type="entry name" value="PBP_transglycosylase"/>
</dbReference>
<evidence type="ECO:0000256" key="16">
    <source>
        <dbReference type="ARBA" id="ARBA00023268"/>
    </source>
</evidence>
<evidence type="ECO:0000256" key="15">
    <source>
        <dbReference type="ARBA" id="ARBA00023136"/>
    </source>
</evidence>
<keyword evidence="7" id="KW-0645">Protease</keyword>
<feature type="region of interest" description="Disordered" evidence="20">
    <location>
        <begin position="22"/>
        <end position="55"/>
    </location>
</feature>
<evidence type="ECO:0000256" key="17">
    <source>
        <dbReference type="ARBA" id="ARBA00023316"/>
    </source>
</evidence>
<evidence type="ECO:0000256" key="21">
    <source>
        <dbReference type="SAM" id="Phobius"/>
    </source>
</evidence>
<keyword evidence="25" id="KW-1185">Reference proteome</keyword>
<keyword evidence="6" id="KW-0121">Carboxypeptidase</keyword>
<evidence type="ECO:0000256" key="5">
    <source>
        <dbReference type="ARBA" id="ARBA00022525"/>
    </source>
</evidence>
<keyword evidence="5" id="KW-0964">Secreted</keyword>
<feature type="domain" description="Glycosyl transferase family 51" evidence="23">
    <location>
        <begin position="134"/>
        <end position="301"/>
    </location>
</feature>
<dbReference type="GO" id="GO:0008955">
    <property type="term" value="F:peptidoglycan glycosyltransferase activity"/>
    <property type="evidence" value="ECO:0007669"/>
    <property type="project" value="UniProtKB-EC"/>
</dbReference>
<dbReference type="NCBIfam" id="TIGR02074">
    <property type="entry name" value="PBP_1a_fam"/>
    <property type="match status" value="1"/>
</dbReference>
<comment type="catalytic activity">
    <reaction evidence="19">
        <text>[GlcNAc-(1-&gt;4)-Mur2Ac(oyl-L-Ala-gamma-D-Glu-L-Lys-D-Ala-D-Ala)](n)-di-trans,octa-cis-undecaprenyl diphosphate + beta-D-GlcNAc-(1-&gt;4)-Mur2Ac(oyl-L-Ala-gamma-D-Glu-L-Lys-D-Ala-D-Ala)-di-trans,octa-cis-undecaprenyl diphosphate = [GlcNAc-(1-&gt;4)-Mur2Ac(oyl-L-Ala-gamma-D-Glu-L-Lys-D-Ala-D-Ala)](n+1)-di-trans,octa-cis-undecaprenyl diphosphate + di-trans,octa-cis-undecaprenyl diphosphate + H(+)</text>
        <dbReference type="Rhea" id="RHEA:23708"/>
        <dbReference type="Rhea" id="RHEA-COMP:9602"/>
        <dbReference type="Rhea" id="RHEA-COMP:9603"/>
        <dbReference type="ChEBI" id="CHEBI:15378"/>
        <dbReference type="ChEBI" id="CHEBI:58405"/>
        <dbReference type="ChEBI" id="CHEBI:60033"/>
        <dbReference type="ChEBI" id="CHEBI:78435"/>
        <dbReference type="EC" id="2.4.99.28"/>
    </reaction>
</comment>
<dbReference type="SUPFAM" id="SSF56601">
    <property type="entry name" value="beta-lactamase/transpeptidase-like"/>
    <property type="match status" value="1"/>
</dbReference>
<dbReference type="InterPro" id="IPR001460">
    <property type="entry name" value="PCN-bd_Tpept"/>
</dbReference>
<dbReference type="EMBL" id="JAENBP010000007">
    <property type="protein sequence ID" value="MBJ8350178.1"/>
    <property type="molecule type" value="Genomic_DNA"/>
</dbReference>
<organism evidence="24 25">
    <name type="scientific">Streptococcus zalophi</name>
    <dbReference type="NCBI Taxonomy" id="640031"/>
    <lineage>
        <taxon>Bacteria</taxon>
        <taxon>Bacillati</taxon>
        <taxon>Bacillota</taxon>
        <taxon>Bacilli</taxon>
        <taxon>Lactobacillales</taxon>
        <taxon>Streptococcaceae</taxon>
        <taxon>Streptococcus</taxon>
    </lineage>
</organism>
<dbReference type="PANTHER" id="PTHR32282">
    <property type="entry name" value="BINDING PROTEIN TRANSPEPTIDASE, PUTATIVE-RELATED"/>
    <property type="match status" value="1"/>
</dbReference>
<keyword evidence="10 21" id="KW-0812">Transmembrane</keyword>
<gene>
    <name evidence="24" type="ORF">JHK64_05975</name>
</gene>
<dbReference type="Pfam" id="PF00905">
    <property type="entry name" value="Transpeptidase"/>
    <property type="match status" value="1"/>
</dbReference>
<evidence type="ECO:0000256" key="13">
    <source>
        <dbReference type="ARBA" id="ARBA00022984"/>
    </source>
</evidence>
<evidence type="ECO:0000256" key="7">
    <source>
        <dbReference type="ARBA" id="ARBA00022670"/>
    </source>
</evidence>
<dbReference type="InterPro" id="IPR023346">
    <property type="entry name" value="Lysozyme-like_dom_sf"/>
</dbReference>
<keyword evidence="11" id="KW-0378">Hydrolase</keyword>
<comment type="caution">
    <text evidence="24">The sequence shown here is derived from an EMBL/GenBank/DDBJ whole genome shotgun (WGS) entry which is preliminary data.</text>
</comment>
<evidence type="ECO:0000256" key="18">
    <source>
        <dbReference type="ARBA" id="ARBA00034000"/>
    </source>
</evidence>
<keyword evidence="9" id="KW-0808">Transferase</keyword>
<keyword evidence="13" id="KW-0573">Peptidoglycan synthesis</keyword>
<evidence type="ECO:0000256" key="14">
    <source>
        <dbReference type="ARBA" id="ARBA00022989"/>
    </source>
</evidence>